<dbReference type="Gene3D" id="1.20.1560.10">
    <property type="entry name" value="ABC transporter type 1, transmembrane domain"/>
    <property type="match status" value="1"/>
</dbReference>
<evidence type="ECO:0000256" key="7">
    <source>
        <dbReference type="SAM" id="Phobius"/>
    </source>
</evidence>
<dbReference type="InterPro" id="IPR027417">
    <property type="entry name" value="P-loop_NTPase"/>
</dbReference>
<dbReference type="RefSeq" id="WP_349136609.1">
    <property type="nucleotide sequence ID" value="NZ_JBBMFF010000248.1"/>
</dbReference>
<feature type="transmembrane region" description="Helical" evidence="7">
    <location>
        <begin position="80"/>
        <end position="101"/>
    </location>
</feature>
<dbReference type="EMBL" id="JBBMFF010000248">
    <property type="protein sequence ID" value="MEQ2511906.1"/>
    <property type="molecule type" value="Genomic_DNA"/>
</dbReference>
<keyword evidence="4 10" id="KW-0067">ATP-binding</keyword>
<feature type="transmembrane region" description="Helical" evidence="7">
    <location>
        <begin position="26"/>
        <end position="53"/>
    </location>
</feature>
<dbReference type="Pfam" id="PF00005">
    <property type="entry name" value="ABC_tran"/>
    <property type="match status" value="1"/>
</dbReference>
<dbReference type="Pfam" id="PF00664">
    <property type="entry name" value="ABC_membrane"/>
    <property type="match status" value="1"/>
</dbReference>
<dbReference type="InterPro" id="IPR011527">
    <property type="entry name" value="ABC1_TM_dom"/>
</dbReference>
<evidence type="ECO:0000259" key="9">
    <source>
        <dbReference type="PROSITE" id="PS50929"/>
    </source>
</evidence>
<reference evidence="10 11" key="1">
    <citation type="submission" date="2024-03" db="EMBL/GenBank/DDBJ databases">
        <title>Human intestinal bacterial collection.</title>
        <authorList>
            <person name="Pauvert C."/>
            <person name="Hitch T.C.A."/>
            <person name="Clavel T."/>
        </authorList>
    </citation>
    <scope>NUCLEOTIDE SEQUENCE [LARGE SCALE GENOMIC DNA]</scope>
    <source>
        <strain evidence="10 11">CLA-AA-H192</strain>
    </source>
</reference>
<feature type="domain" description="ABC transmembrane type-1" evidence="9">
    <location>
        <begin position="29"/>
        <end position="329"/>
    </location>
</feature>
<evidence type="ECO:0000313" key="10">
    <source>
        <dbReference type="EMBL" id="MEQ2511906.1"/>
    </source>
</evidence>
<dbReference type="PROSITE" id="PS00211">
    <property type="entry name" value="ABC_TRANSPORTER_1"/>
    <property type="match status" value="1"/>
</dbReference>
<organism evidence="10 11">
    <name type="scientific">Faecousia intestinalis</name>
    <dbReference type="NCBI Taxonomy" id="3133167"/>
    <lineage>
        <taxon>Bacteria</taxon>
        <taxon>Bacillati</taxon>
        <taxon>Bacillota</taxon>
        <taxon>Clostridia</taxon>
        <taxon>Eubacteriales</taxon>
        <taxon>Oscillospiraceae</taxon>
        <taxon>Faecousia</taxon>
    </lineage>
</organism>
<dbReference type="GO" id="GO:0005524">
    <property type="term" value="F:ATP binding"/>
    <property type="evidence" value="ECO:0007669"/>
    <property type="project" value="UniProtKB-KW"/>
</dbReference>
<evidence type="ECO:0000256" key="1">
    <source>
        <dbReference type="ARBA" id="ARBA00004651"/>
    </source>
</evidence>
<dbReference type="PANTHER" id="PTHR24221">
    <property type="entry name" value="ATP-BINDING CASSETTE SUB-FAMILY B"/>
    <property type="match status" value="1"/>
</dbReference>
<keyword evidence="5 7" id="KW-1133">Transmembrane helix</keyword>
<dbReference type="PROSITE" id="PS50929">
    <property type="entry name" value="ABC_TM1F"/>
    <property type="match status" value="1"/>
</dbReference>
<dbReference type="InterPro" id="IPR017871">
    <property type="entry name" value="ABC_transporter-like_CS"/>
</dbReference>
<evidence type="ECO:0000256" key="6">
    <source>
        <dbReference type="ARBA" id="ARBA00023136"/>
    </source>
</evidence>
<gene>
    <name evidence="10" type="ORF">WMO66_11740</name>
</gene>
<dbReference type="SUPFAM" id="SSF90123">
    <property type="entry name" value="ABC transporter transmembrane region"/>
    <property type="match status" value="1"/>
</dbReference>
<comment type="caution">
    <text evidence="10">The sequence shown here is derived from an EMBL/GenBank/DDBJ whole genome shotgun (WGS) entry which is preliminary data.</text>
</comment>
<dbReference type="PROSITE" id="PS50893">
    <property type="entry name" value="ABC_TRANSPORTER_2"/>
    <property type="match status" value="1"/>
</dbReference>
<feature type="domain" description="ABC transporter" evidence="8">
    <location>
        <begin position="361"/>
        <end position="597"/>
    </location>
</feature>
<feature type="transmembrane region" description="Helical" evidence="7">
    <location>
        <begin position="186"/>
        <end position="206"/>
    </location>
</feature>
<dbReference type="InterPro" id="IPR036640">
    <property type="entry name" value="ABC1_TM_sf"/>
</dbReference>
<evidence type="ECO:0000256" key="3">
    <source>
        <dbReference type="ARBA" id="ARBA00022741"/>
    </source>
</evidence>
<dbReference type="SUPFAM" id="SSF52540">
    <property type="entry name" value="P-loop containing nucleoside triphosphate hydrolases"/>
    <property type="match status" value="1"/>
</dbReference>
<evidence type="ECO:0000313" key="11">
    <source>
        <dbReference type="Proteomes" id="UP001491552"/>
    </source>
</evidence>
<sequence length="609" mass="67403">MSFIESKKKRPGSFRHIWPNLGRYRIWTLAAAIFGGLEVMLEVLIPMLMSVIVDGGLYREQDFMLRELFPEALIANRDRFVLTVGIIMVIVACCSMACGILSARCSAVASQGFAKNLRANLLGKIQDFSFANTDHFTTSSLITRATTDVNTVRNTMQQFLRTLIRSPFMVLMATVMAFTISPHLAVIFLISIPFLAGVLAILMKIGQPRFRKMLQKMDSMNRAVQENLISSRVVKAYVRGDYESERFRGTAEDLRQATLSSSRLFTLTGPIQMSILWGCTIVLLLLGGREIIFRTTGLLTGELVSLVSYTTQAVNALTMLTWLIMALSRAHASLVRINEVLDETVDITDGPSDAVVEDGSVDFEDVCFSYSGDPDKLALRHITVHINSGETIGIIGGTGEGKSTLVNLIPRFYDTLSGTVRVGGRDVRDYTLEHLRDGVSMVLQNGALFSGTIAQNLRWGNANATQEQLREACAIACADEFIDRFPDGYETVLEQNAANLSGGQKQRLRIARAIVKQPKILILDDSTSAVDMATDEHIRRALKTAMPGSTKIIIAQRIASILSCDRIIVLHEGELSDVGTHAELMERSQIYRDVYDSQMREEGEQHGQS</sequence>
<feature type="transmembrane region" description="Helical" evidence="7">
    <location>
        <begin position="163"/>
        <end position="180"/>
    </location>
</feature>
<feature type="transmembrane region" description="Helical" evidence="7">
    <location>
        <begin position="264"/>
        <end position="286"/>
    </location>
</feature>
<dbReference type="Proteomes" id="UP001491552">
    <property type="component" value="Unassembled WGS sequence"/>
</dbReference>
<proteinExistence type="predicted"/>
<dbReference type="PANTHER" id="PTHR24221:SF276">
    <property type="entry name" value="ABC TRANSPORTER, ATP-BINDING_PERMEASE PROTEIN"/>
    <property type="match status" value="1"/>
</dbReference>
<dbReference type="SMART" id="SM00382">
    <property type="entry name" value="AAA"/>
    <property type="match status" value="1"/>
</dbReference>
<dbReference type="Gene3D" id="3.40.50.300">
    <property type="entry name" value="P-loop containing nucleotide triphosphate hydrolases"/>
    <property type="match status" value="1"/>
</dbReference>
<evidence type="ECO:0000256" key="5">
    <source>
        <dbReference type="ARBA" id="ARBA00022989"/>
    </source>
</evidence>
<accession>A0ABV1G941</accession>
<keyword evidence="11" id="KW-1185">Reference proteome</keyword>
<keyword evidence="3" id="KW-0547">Nucleotide-binding</keyword>
<keyword evidence="6 7" id="KW-0472">Membrane</keyword>
<dbReference type="InterPro" id="IPR003593">
    <property type="entry name" value="AAA+_ATPase"/>
</dbReference>
<dbReference type="InterPro" id="IPR039421">
    <property type="entry name" value="Type_1_exporter"/>
</dbReference>
<name>A0ABV1G941_9FIRM</name>
<dbReference type="InterPro" id="IPR003439">
    <property type="entry name" value="ABC_transporter-like_ATP-bd"/>
</dbReference>
<protein>
    <submittedName>
        <fullName evidence="10">ABC transporter ATP-binding protein</fullName>
    </submittedName>
</protein>
<comment type="subcellular location">
    <subcellularLocation>
        <location evidence="1">Cell membrane</location>
        <topology evidence="1">Multi-pass membrane protein</topology>
    </subcellularLocation>
</comment>
<evidence type="ECO:0000256" key="2">
    <source>
        <dbReference type="ARBA" id="ARBA00022692"/>
    </source>
</evidence>
<dbReference type="CDD" id="cd18548">
    <property type="entry name" value="ABC_6TM_Tm287_like"/>
    <property type="match status" value="1"/>
</dbReference>
<evidence type="ECO:0000259" key="8">
    <source>
        <dbReference type="PROSITE" id="PS50893"/>
    </source>
</evidence>
<evidence type="ECO:0000256" key="4">
    <source>
        <dbReference type="ARBA" id="ARBA00022840"/>
    </source>
</evidence>
<keyword evidence="2 7" id="KW-0812">Transmembrane</keyword>